<accession>A0A0D1WGK4</accession>
<organism evidence="3 4">
    <name type="scientific">Exophiala sideris</name>
    <dbReference type="NCBI Taxonomy" id="1016849"/>
    <lineage>
        <taxon>Eukaryota</taxon>
        <taxon>Fungi</taxon>
        <taxon>Dikarya</taxon>
        <taxon>Ascomycota</taxon>
        <taxon>Pezizomycotina</taxon>
        <taxon>Eurotiomycetes</taxon>
        <taxon>Chaetothyriomycetidae</taxon>
        <taxon>Chaetothyriales</taxon>
        <taxon>Herpotrichiellaceae</taxon>
        <taxon>Exophiala</taxon>
    </lineage>
</organism>
<dbReference type="PANTHER" id="PTHR35204:SF1">
    <property type="entry name" value="ENTEROTOXIN"/>
    <property type="match status" value="1"/>
</dbReference>
<protein>
    <submittedName>
        <fullName evidence="3">Uncharacterized protein</fullName>
    </submittedName>
</protein>
<keyword evidence="2" id="KW-0732">Signal</keyword>
<dbReference type="EMBL" id="KN846951">
    <property type="protein sequence ID" value="KIV87895.1"/>
    <property type="molecule type" value="Genomic_DNA"/>
</dbReference>
<feature type="region of interest" description="Disordered" evidence="1">
    <location>
        <begin position="602"/>
        <end position="670"/>
    </location>
</feature>
<reference evidence="3 4" key="1">
    <citation type="submission" date="2015-01" db="EMBL/GenBank/DDBJ databases">
        <title>The Genome Sequence of Exophiala sideris CBS121828.</title>
        <authorList>
            <consortium name="The Broad Institute Genomics Platform"/>
            <person name="Cuomo C."/>
            <person name="de Hoog S."/>
            <person name="Gorbushina A."/>
            <person name="Stielow B."/>
            <person name="Teixiera M."/>
            <person name="Abouelleil A."/>
            <person name="Chapman S.B."/>
            <person name="Priest M."/>
            <person name="Young S.K."/>
            <person name="Wortman J."/>
            <person name="Nusbaum C."/>
            <person name="Birren B."/>
        </authorList>
    </citation>
    <scope>NUCLEOTIDE SEQUENCE [LARGE SCALE GENOMIC DNA]</scope>
    <source>
        <strain evidence="3 4">CBS 121828</strain>
    </source>
</reference>
<sequence>MPLPQLRSTLWVWLSLLGFTIAAQQIPLTSTLHERPRVDFTSIAPHIFSSLRYSLEQWPNTYIPNGHSIVPCEIPAFTNLYHGRRDALLPSSPEWFAFDAEMSYGIMGSNRNSHLLTYQNVKPVQCLYFDGMSAALMGSGPLDSQMVFLCGNTTCFLRGDEPWHGIMDEYARAGALCHWVQQNELGGLGWGIEGIVRMNAGFEMIWCNFTSPNMQLISHVNVTAPMLPERFKQEEILGAMASAEAPSTATEMLATRSSPSSTSISDIPTGKPDMPNPPNFRGAGLEPFLRSQSFEWYRSATWHIGSSGSSMGRPEGRVKLNSCGFLSYYEPILKDFHSAFVEEEKSRLNLTADGSWNGPGKDGNHTLALKELFIRRRSHTLAHMTNSESDIMRDAVLHTLRALNHSSDLCTGIDWVQKAVDVTARFSAPLAQILHLLSHPPTDGTNETIIQDYITSLRAKLHAMLMPYLTYPLTSVTLPDIDARCTTSQTIALHQRRNNLLPNERSFIATFDTVLSVICNTTLSLAFDIEQAWQKHYQPNISTPVPDDILKTLTTQHSTSISLLRAWLGWFPDDMQCDTVCAVDEFCFIPIWPLMFLEPRGRGGPGRRPGGGGPPCGGGDGRGPPGHGPPGRGRGPGRGPPGGGGGPPGGDPWEDMDSEIWRPRCTKVLD</sequence>
<dbReference type="HOGENOM" id="CLU_017366_1_0_1"/>
<dbReference type="STRING" id="1016849.A0A0D1WGK4"/>
<proteinExistence type="predicted"/>
<evidence type="ECO:0000256" key="2">
    <source>
        <dbReference type="SAM" id="SignalP"/>
    </source>
</evidence>
<dbReference type="AlphaFoldDB" id="A0A0D1WGK4"/>
<dbReference type="InterPro" id="IPR038921">
    <property type="entry name" value="YOR389W-like"/>
</dbReference>
<gene>
    <name evidence="3" type="ORF">PV11_03411</name>
</gene>
<feature type="compositionally biased region" description="Basic and acidic residues" evidence="1">
    <location>
        <begin position="659"/>
        <end position="670"/>
    </location>
</feature>
<feature type="compositionally biased region" description="Low complexity" evidence="1">
    <location>
        <begin position="257"/>
        <end position="269"/>
    </location>
</feature>
<feature type="chain" id="PRO_5002236087" evidence="2">
    <location>
        <begin position="23"/>
        <end position="670"/>
    </location>
</feature>
<feature type="compositionally biased region" description="Gly residues" evidence="1">
    <location>
        <begin position="602"/>
        <end position="648"/>
    </location>
</feature>
<evidence type="ECO:0000313" key="3">
    <source>
        <dbReference type="EMBL" id="KIV87895.1"/>
    </source>
</evidence>
<feature type="region of interest" description="Disordered" evidence="1">
    <location>
        <begin position="254"/>
        <end position="273"/>
    </location>
</feature>
<evidence type="ECO:0000256" key="1">
    <source>
        <dbReference type="SAM" id="MobiDB-lite"/>
    </source>
</evidence>
<dbReference type="Proteomes" id="UP000053599">
    <property type="component" value="Unassembled WGS sequence"/>
</dbReference>
<name>A0A0D1WGK4_9EURO</name>
<feature type="signal peptide" evidence="2">
    <location>
        <begin position="1"/>
        <end position="22"/>
    </location>
</feature>
<dbReference type="OrthoDB" id="10261782at2759"/>
<evidence type="ECO:0000313" key="4">
    <source>
        <dbReference type="Proteomes" id="UP000053599"/>
    </source>
</evidence>
<dbReference type="PANTHER" id="PTHR35204">
    <property type="entry name" value="YALI0A21131P"/>
    <property type="match status" value="1"/>
</dbReference>